<evidence type="ECO:0000313" key="4">
    <source>
        <dbReference type="Proteomes" id="UP000000554"/>
    </source>
</evidence>
<reference evidence="3 4" key="1">
    <citation type="journal article" date="2000" name="Proc. Natl. Acad. Sci. U.S.A.">
        <title>Genome sequence of Halobacterium species NRC-1.</title>
        <authorList>
            <person name="Ng W.V."/>
            <person name="Kennedy S.P."/>
            <person name="Mahairas G.G."/>
            <person name="Berquist B."/>
            <person name="Pan M."/>
            <person name="Shukla H.D."/>
            <person name="Lasky S.R."/>
            <person name="Baliga N.S."/>
            <person name="Thorsson V."/>
            <person name="Sbrogna J."/>
            <person name="Swartzell S."/>
            <person name="Weir D."/>
            <person name="Hall J."/>
            <person name="Dahl T.A."/>
            <person name="Welti R."/>
            <person name="Goo Y.A."/>
            <person name="Leithauser B."/>
            <person name="Keller K."/>
            <person name="Cruz R."/>
            <person name="Danson M.J."/>
            <person name="Hough D.W."/>
            <person name="Maddocks D.G."/>
            <person name="Jablonski P.E."/>
            <person name="Krebs M.P."/>
            <person name="Angevine C.M."/>
            <person name="Dale H."/>
            <person name="Isenbarger T.A."/>
            <person name="Peck R.F."/>
            <person name="Pohlschroder M."/>
            <person name="Spudich J.L."/>
            <person name="Jung K.W."/>
            <person name="Alam M."/>
            <person name="Freitas T."/>
            <person name="Hou S."/>
            <person name="Daniels C.J."/>
            <person name="Dennis P.P."/>
            <person name="Omer A.D."/>
            <person name="Ebhardt H."/>
            <person name="Lowe T.M."/>
            <person name="Liang P."/>
            <person name="Riley M."/>
            <person name="Hood L."/>
            <person name="DasSarma S."/>
        </authorList>
    </citation>
    <scope>NUCLEOTIDE SEQUENCE [LARGE SCALE GENOMIC DNA]</scope>
    <source>
        <strain evidence="4">ATCC 700922 / JCM 11081 / NRC-1</strain>
        <plasmid evidence="4">Plasmid pNRC200</plasmid>
    </source>
</reference>
<dbReference type="EMBL" id="AE004438">
    <property type="protein sequence ID" value="AAG20822.1"/>
    <property type="molecule type" value="Genomic_DNA"/>
</dbReference>
<feature type="compositionally biased region" description="Low complexity" evidence="1">
    <location>
        <begin position="587"/>
        <end position="602"/>
    </location>
</feature>
<dbReference type="Pfam" id="PF24957">
    <property type="entry name" value="DrmE_C"/>
    <property type="match status" value="1"/>
</dbReference>
<proteinExistence type="predicted"/>
<dbReference type="PATRIC" id="fig|64091.14.peg.2180"/>
<feature type="compositionally biased region" description="Polar residues" evidence="1">
    <location>
        <begin position="519"/>
        <end position="532"/>
    </location>
</feature>
<dbReference type="NCBIfam" id="NF038316">
    <property type="entry name" value="DrmE_fam"/>
    <property type="match status" value="1"/>
</dbReference>
<feature type="domain" description="DISARM protein DrmE C-terminal" evidence="2">
    <location>
        <begin position="615"/>
        <end position="772"/>
    </location>
</feature>
<dbReference type="KEGG" id="hal:VNG_6149H"/>
<geneLocation type="plasmid" evidence="3 4">
    <name>pNRC200</name>
</geneLocation>
<dbReference type="HOGENOM" id="CLU_342157_0_0_2"/>
<dbReference type="Proteomes" id="UP000000554">
    <property type="component" value="Plasmid pNRC200"/>
</dbReference>
<accession>Q9HI00</accession>
<dbReference type="InterPro" id="IPR049794">
    <property type="entry name" value="DrmE"/>
</dbReference>
<feature type="region of interest" description="Disordered" evidence="1">
    <location>
        <begin position="579"/>
        <end position="608"/>
    </location>
</feature>
<sequence length="842" mass="94758">MLCEVLIMSRIDDSLTDLELIDLPALRLDEGEYERPETESVHTDLVQSGVGLEKDIGIITPTLHSGFLDYYALAAMFQDMSSLTLTFIVTPNTSVRDRYEQLRNGMQYSTERWPLATVKANKELSYRTEHVHSSDAPPGVIFTRFSTRLPNDEISSEIRTVLYDDAVKFEEERWEQFQSWQDRNDIPSVVYLIRDPLGPVYQRVKDDLDVVWAWTPTGIQSTLGDQQSSVDDDVPSVLETTNRERQFLKQKASGQTHRIHACTEGDVVEAFADLWSAFEELEDAADDIDEHDLYVAVGVAKRAINGFTRLLSSLEYSDNYRSKHGKATTLSGRVSQLEHIMDGLSGDAAAGRTPVEHVHHALSELRDTLTDTESQKWKRGAVLTAIQKVTDENEDLIIVLPDEPARQALQADLRIKLTDFYSEARSHVHLHTPQSLPNADPADYLLLYGPPKYDHRWLLRAPHAPDIGVLAYDHELGLLHSQVRDLNREMEHSTPDMSEAGLQTQILNTISAPAPLPENQENTASTTSSPTDPGQYDGVSIDIPDPDTEDNTQATPFDDYELVEGGSSESVDDLIEDHVPDFTGDATYTPDTTRSSTTNSREPTNDSRQVEGCIGIRVQDGKAIALPPTASLEVVNTDAGTIVEKPVSSIQSGDRVVVVEDRDRVRDEVEELLLDSGHIDLIGYARLWKNQLHTEIERRDDSLEDFIQRLEEQGLDKTRSTYRSWYYGDLHLPRAKDSLYALAQAYEIDEVLEEFENVWTANHKIRKIKRGFLDRLKHQSQEALAADEEGDPVIDEELDIRLSDLNPTDEAGTPFVQVYFVTEVADVGTFSRSQVGQWRDIG</sequence>
<organism evidence="3 4">
    <name type="scientific">Halobacterium salinarum (strain ATCC 700922 / JCM 11081 / NRC-1)</name>
    <name type="common">Halobacterium halobium</name>
    <dbReference type="NCBI Taxonomy" id="64091"/>
    <lineage>
        <taxon>Archaea</taxon>
        <taxon>Methanobacteriati</taxon>
        <taxon>Methanobacteriota</taxon>
        <taxon>Stenosarchaea group</taxon>
        <taxon>Halobacteria</taxon>
        <taxon>Halobacteriales</taxon>
        <taxon>Halobacteriaceae</taxon>
        <taxon>Halobacterium</taxon>
        <taxon>Halobacterium salinarum NRC-34001</taxon>
    </lineage>
</organism>
<gene>
    <name evidence="3" type="ordered locus">VNG_6149H</name>
</gene>
<dbReference type="InParanoid" id="Q9HI00"/>
<dbReference type="InterPro" id="IPR056666">
    <property type="entry name" value="DrmE_C"/>
</dbReference>
<name>Q9HI00_HALSA</name>
<keyword evidence="3" id="KW-0614">Plasmid</keyword>
<feature type="region of interest" description="Disordered" evidence="1">
    <location>
        <begin position="513"/>
        <end position="557"/>
    </location>
</feature>
<dbReference type="AlphaFoldDB" id="Q9HI00"/>
<evidence type="ECO:0000259" key="2">
    <source>
        <dbReference type="Pfam" id="PF24957"/>
    </source>
</evidence>
<evidence type="ECO:0000313" key="3">
    <source>
        <dbReference type="EMBL" id="AAG20822.1"/>
    </source>
</evidence>
<protein>
    <submittedName>
        <fullName evidence="3">Vng6149h</fullName>
    </submittedName>
</protein>
<evidence type="ECO:0000256" key="1">
    <source>
        <dbReference type="SAM" id="MobiDB-lite"/>
    </source>
</evidence>
<keyword evidence="4" id="KW-1185">Reference proteome</keyword>